<dbReference type="RefSeq" id="WP_247462877.1">
    <property type="nucleotide sequence ID" value="NZ_JBHMAR010000005.1"/>
</dbReference>
<evidence type="ECO:0000313" key="1">
    <source>
        <dbReference type="EMBL" id="MFB9734964.1"/>
    </source>
</evidence>
<organism evidence="1 2">
    <name type="scientific">Streptomyces thermocoprophilus</name>
    <dbReference type="NCBI Taxonomy" id="78356"/>
    <lineage>
        <taxon>Bacteria</taxon>
        <taxon>Bacillati</taxon>
        <taxon>Actinomycetota</taxon>
        <taxon>Actinomycetes</taxon>
        <taxon>Kitasatosporales</taxon>
        <taxon>Streptomycetaceae</taxon>
        <taxon>Streptomyces</taxon>
    </lineage>
</organism>
<protein>
    <submittedName>
        <fullName evidence="1">Uncharacterized protein</fullName>
    </submittedName>
</protein>
<name>A0ABV5VAW3_9ACTN</name>
<gene>
    <name evidence="1" type="ORF">ACFFRO_07440</name>
</gene>
<accession>A0ABV5VAW3</accession>
<sequence>MGDVRCPNPTCRGPLRRFRDLTEEEVEATRAVVEEYPSERAEKFRPQAYHRCTTPGCRRVQRKDNWRVGGNLPEDL</sequence>
<dbReference type="EMBL" id="JBHMAR010000005">
    <property type="protein sequence ID" value="MFB9734964.1"/>
    <property type="molecule type" value="Genomic_DNA"/>
</dbReference>
<proteinExistence type="predicted"/>
<dbReference type="Proteomes" id="UP001589703">
    <property type="component" value="Unassembled WGS sequence"/>
</dbReference>
<evidence type="ECO:0000313" key="2">
    <source>
        <dbReference type="Proteomes" id="UP001589703"/>
    </source>
</evidence>
<comment type="caution">
    <text evidence="1">The sequence shown here is derived from an EMBL/GenBank/DDBJ whole genome shotgun (WGS) entry which is preliminary data.</text>
</comment>
<keyword evidence="2" id="KW-1185">Reference proteome</keyword>
<reference evidence="1 2" key="1">
    <citation type="submission" date="2024-09" db="EMBL/GenBank/DDBJ databases">
        <authorList>
            <person name="Sun Q."/>
            <person name="Mori K."/>
        </authorList>
    </citation>
    <scope>NUCLEOTIDE SEQUENCE [LARGE SCALE GENOMIC DNA]</scope>
    <source>
        <strain evidence="1 2">JCM 10918</strain>
    </source>
</reference>